<evidence type="ECO:0000313" key="1">
    <source>
        <dbReference type="EMBL" id="MCY9594258.1"/>
    </source>
</evidence>
<dbReference type="Proteomes" id="UP000288943">
    <property type="component" value="Chromosome"/>
</dbReference>
<dbReference type="AlphaFoldDB" id="A0A410WVY7"/>
<gene>
    <name evidence="1" type="ORF">M5X16_00495</name>
    <name evidence="2" type="ORF">PC41400_12685</name>
</gene>
<dbReference type="RefSeq" id="WP_042228220.1">
    <property type="nucleotide sequence ID" value="NZ_CP026520.1"/>
</dbReference>
<proteinExistence type="predicted"/>
<dbReference type="Proteomes" id="UP001527202">
    <property type="component" value="Unassembled WGS sequence"/>
</dbReference>
<evidence type="ECO:0000313" key="4">
    <source>
        <dbReference type="Proteomes" id="UP001527202"/>
    </source>
</evidence>
<dbReference type="KEGG" id="pchi:PC41400_12685"/>
<keyword evidence="4" id="KW-1185">Reference proteome</keyword>
<evidence type="ECO:0000313" key="3">
    <source>
        <dbReference type="Proteomes" id="UP000288943"/>
    </source>
</evidence>
<evidence type="ECO:0000313" key="2">
    <source>
        <dbReference type="EMBL" id="QAV18483.1"/>
    </source>
</evidence>
<accession>A0A410WVY7</accession>
<dbReference type="EMBL" id="CP026520">
    <property type="protein sequence ID" value="QAV18483.1"/>
    <property type="molecule type" value="Genomic_DNA"/>
</dbReference>
<reference evidence="1 4" key="2">
    <citation type="submission" date="2022-05" db="EMBL/GenBank/DDBJ databases">
        <title>Genome Sequencing of Bee-Associated Microbes.</title>
        <authorList>
            <person name="Dunlap C."/>
        </authorList>
    </citation>
    <scope>NUCLEOTIDE SEQUENCE [LARGE SCALE GENOMIC DNA]</scope>
    <source>
        <strain evidence="1 4">NRRL B-23120</strain>
    </source>
</reference>
<reference evidence="2 3" key="1">
    <citation type="submission" date="2018-01" db="EMBL/GenBank/DDBJ databases">
        <title>The whole genome sequencing and assembly of Paenibacillus chitinolyticus KCCM 41400 strain.</title>
        <authorList>
            <person name="Kim J.-Y."/>
            <person name="Park M.-K."/>
            <person name="Lee Y.-J."/>
            <person name="Yi H."/>
            <person name="Bahn Y.-S."/>
            <person name="Kim J.F."/>
            <person name="Lee D.-W."/>
        </authorList>
    </citation>
    <scope>NUCLEOTIDE SEQUENCE [LARGE SCALE GENOMIC DNA]</scope>
    <source>
        <strain evidence="2 3">KCCM 41400</strain>
    </source>
</reference>
<sequence length="137" mass="15311">MLIGACVLDAHGEPGENTGGVNAYPAKPRPGSEVYFRLTGYPPQITNASTKSLQSSPSGQILRAFFYSLAFYLSGRDHFPPYFYYFSFLAINLVFYNNCAYDEIVLGVNHVDDTVSPSFVTVQFQEFIASREKYGHK</sequence>
<organism evidence="2 3">
    <name type="scientific">Paenibacillus chitinolyticus</name>
    <dbReference type="NCBI Taxonomy" id="79263"/>
    <lineage>
        <taxon>Bacteria</taxon>
        <taxon>Bacillati</taxon>
        <taxon>Bacillota</taxon>
        <taxon>Bacilli</taxon>
        <taxon>Bacillales</taxon>
        <taxon>Paenibacillaceae</taxon>
        <taxon>Paenibacillus</taxon>
    </lineage>
</organism>
<dbReference type="GeneID" id="95375668"/>
<protein>
    <submittedName>
        <fullName evidence="2">Uncharacterized protein</fullName>
    </submittedName>
</protein>
<name>A0A410WVY7_9BACL</name>
<dbReference type="EMBL" id="JAMDMJ010000001">
    <property type="protein sequence ID" value="MCY9594258.1"/>
    <property type="molecule type" value="Genomic_DNA"/>
</dbReference>